<dbReference type="EMBL" id="JABWMJ010000008">
    <property type="protein sequence ID" value="NUZ07591.1"/>
    <property type="molecule type" value="Genomic_DNA"/>
</dbReference>
<accession>A0A7Y6NQQ8</accession>
<evidence type="ECO:0000313" key="2">
    <source>
        <dbReference type="Proteomes" id="UP000529637"/>
    </source>
</evidence>
<name>A0A7Y6NQQ8_9BURK</name>
<organism evidence="1 2">
    <name type="scientific">Piscinibacter koreensis</name>
    <dbReference type="NCBI Taxonomy" id="2742824"/>
    <lineage>
        <taxon>Bacteria</taxon>
        <taxon>Pseudomonadati</taxon>
        <taxon>Pseudomonadota</taxon>
        <taxon>Betaproteobacteria</taxon>
        <taxon>Burkholderiales</taxon>
        <taxon>Sphaerotilaceae</taxon>
        <taxon>Piscinibacter</taxon>
    </lineage>
</organism>
<protein>
    <submittedName>
        <fullName evidence="1">Uncharacterized protein</fullName>
    </submittedName>
</protein>
<evidence type="ECO:0000313" key="1">
    <source>
        <dbReference type="EMBL" id="NUZ07591.1"/>
    </source>
</evidence>
<reference evidence="1 2" key="1">
    <citation type="submission" date="2020-06" db="EMBL/GenBank/DDBJ databases">
        <title>Schlegella sp. ID0723 isolated from air conditioner.</title>
        <authorList>
            <person name="Kim D.Y."/>
            <person name="Kim D.-U."/>
        </authorList>
    </citation>
    <scope>NUCLEOTIDE SEQUENCE [LARGE SCALE GENOMIC DNA]</scope>
    <source>
        <strain evidence="1 2">ID0723</strain>
    </source>
</reference>
<proteinExistence type="predicted"/>
<dbReference type="Proteomes" id="UP000529637">
    <property type="component" value="Unassembled WGS sequence"/>
</dbReference>
<dbReference type="RefSeq" id="WP_176070422.1">
    <property type="nucleotide sequence ID" value="NZ_JABWMJ010000008.1"/>
</dbReference>
<sequence>MTGPTKTSEPPRIRLVFQLERAELPRLYDELARFHKGVKRVGRLRTLAYEGLLVQQGFLKLPGQASSDVSGSIGFDGDGAEVTNGLFEPAIDGLDGR</sequence>
<gene>
    <name evidence="1" type="ORF">HQN59_17635</name>
</gene>
<dbReference type="AlphaFoldDB" id="A0A7Y6NQQ8"/>
<comment type="caution">
    <text evidence="1">The sequence shown here is derived from an EMBL/GenBank/DDBJ whole genome shotgun (WGS) entry which is preliminary data.</text>
</comment>
<keyword evidence="2" id="KW-1185">Reference proteome</keyword>